<evidence type="ECO:0000313" key="5">
    <source>
        <dbReference type="EMBL" id="RHK06664.1"/>
    </source>
</evidence>
<dbReference type="Pfam" id="PF12706">
    <property type="entry name" value="Lactamase_B_2"/>
    <property type="match status" value="1"/>
</dbReference>
<reference evidence="4" key="2">
    <citation type="submission" date="2023-03" db="EMBL/GenBank/DDBJ databases">
        <authorList>
            <person name="Shen W."/>
            <person name="Cai J."/>
        </authorList>
    </citation>
    <scope>NUCLEOTIDE SEQUENCE</scope>
    <source>
        <strain evidence="4">K72-2</strain>
    </source>
</reference>
<dbReference type="InterPro" id="IPR036866">
    <property type="entry name" value="RibonucZ/Hydroxyglut_hydro"/>
</dbReference>
<dbReference type="SMART" id="SM00849">
    <property type="entry name" value="Lactamase_B"/>
    <property type="match status" value="1"/>
</dbReference>
<protein>
    <submittedName>
        <fullName evidence="5">MBL fold metallo-hydrolase</fullName>
    </submittedName>
</protein>
<evidence type="ECO:0000256" key="1">
    <source>
        <dbReference type="ARBA" id="ARBA00022839"/>
    </source>
</evidence>
<accession>A0A1I1WE74</accession>
<dbReference type="GO" id="GO:0003723">
    <property type="term" value="F:RNA binding"/>
    <property type="evidence" value="ECO:0007669"/>
    <property type="project" value="UniProtKB-KW"/>
</dbReference>
<dbReference type="Proteomes" id="UP000286288">
    <property type="component" value="Unassembled WGS sequence"/>
</dbReference>
<proteinExistence type="predicted"/>
<name>A0A1I1WE74_ENTCA</name>
<dbReference type="InterPro" id="IPR042173">
    <property type="entry name" value="RNase_J_2"/>
</dbReference>
<dbReference type="InterPro" id="IPR001279">
    <property type="entry name" value="Metallo-B-lactamas"/>
</dbReference>
<sequence length="430" mass="48835">MASKDKTTITFHSGILTIGGTVIEVAYKDAHIFFDFGSEYHPETPLPDEELQTLVAHRWIPELKNVYDPRLDYTYQGSETKEYQETAVFLSHAHLDHSKMINFLDPNIPMYTLKETKAILEVLNQKGDFLLPVPHEEKSFVRELIGLEPHDVIRVGEIEVEIIPVDHDAYGAAALLIRTPDHFIAYTGDLRLHGYHPERTKEFCQLAKHTDLLMMEGVSISFPEREPDPKAITVESETELIETFVRLVKENPQRQITFNGYPANVERFMALVEAAPRTVVLEATQAALLKEIFNKDVPFYTIDDQVPATLDPAFAISYQALCADTSQYLWQAVAHFENLQTGGLYIHSDAQPLGDFDPAYQVFLDQLAALEIEFVRLPNSGHAKPADLDQIIAWIEPQRLVPIHTLKPENLVNPYGERILPQRGEKIILE</sequence>
<dbReference type="Gene3D" id="3.60.15.10">
    <property type="entry name" value="Ribonuclease Z/Hydroxyacylglutathione hydrolase-like"/>
    <property type="match status" value="1"/>
</dbReference>
<dbReference type="Gene3D" id="3.40.50.10710">
    <property type="entry name" value="Metallo-hydrolase/oxidoreductase"/>
    <property type="match status" value="1"/>
</dbReference>
<dbReference type="SUPFAM" id="SSF56281">
    <property type="entry name" value="Metallo-hydrolase/oxidoreductase"/>
    <property type="match status" value="1"/>
</dbReference>
<keyword evidence="1" id="KW-0269">Exonuclease</keyword>
<dbReference type="OrthoDB" id="9803916at2"/>
<feature type="domain" description="Metallo-beta-lactamase" evidence="3">
    <location>
        <begin position="19"/>
        <end position="237"/>
    </location>
</feature>
<dbReference type="PANTHER" id="PTHR43694">
    <property type="entry name" value="RIBONUCLEASE J"/>
    <property type="match status" value="1"/>
</dbReference>
<gene>
    <name evidence="5" type="ORF">DW084_07295</name>
    <name evidence="4" type="ORF">P7I32_04220</name>
</gene>
<dbReference type="RefSeq" id="WP_005228016.1">
    <property type="nucleotide sequence ID" value="NZ_BJMG01000011.1"/>
</dbReference>
<keyword evidence="5" id="KW-0378">Hydrolase</keyword>
<evidence type="ECO:0000259" key="3">
    <source>
        <dbReference type="SMART" id="SM00849"/>
    </source>
</evidence>
<dbReference type="GO" id="GO:0004527">
    <property type="term" value="F:exonuclease activity"/>
    <property type="evidence" value="ECO:0007669"/>
    <property type="project" value="UniProtKB-KW"/>
</dbReference>
<reference evidence="5 6" key="1">
    <citation type="submission" date="2018-08" db="EMBL/GenBank/DDBJ databases">
        <title>A genome reference for cultivated species of the human gut microbiota.</title>
        <authorList>
            <person name="Zou Y."/>
            <person name="Xue W."/>
            <person name="Luo G."/>
        </authorList>
    </citation>
    <scope>NUCLEOTIDE SEQUENCE [LARGE SCALE GENOMIC DNA]</scope>
    <source>
        <strain evidence="5 6">AF48-16</strain>
    </source>
</reference>
<comment type="caution">
    <text evidence="5">The sequence shown here is derived from an EMBL/GenBank/DDBJ whole genome shotgun (WGS) entry which is preliminary data.</text>
</comment>
<dbReference type="GeneID" id="91574626"/>
<dbReference type="EMBL" id="QRMZ01000008">
    <property type="protein sequence ID" value="RHK06664.1"/>
    <property type="molecule type" value="Genomic_DNA"/>
</dbReference>
<keyword evidence="2" id="KW-0694">RNA-binding</keyword>
<evidence type="ECO:0000313" key="4">
    <source>
        <dbReference type="EMBL" id="MDT2963801.1"/>
    </source>
</evidence>
<dbReference type="AlphaFoldDB" id="A0A1I1WE74"/>
<dbReference type="Proteomes" id="UP001268896">
    <property type="component" value="Unassembled WGS sequence"/>
</dbReference>
<dbReference type="PANTHER" id="PTHR43694:SF1">
    <property type="entry name" value="RIBONUCLEASE J"/>
    <property type="match status" value="1"/>
</dbReference>
<dbReference type="CDD" id="cd07732">
    <property type="entry name" value="metallo-hydrolase-like_MBL-fold"/>
    <property type="match status" value="1"/>
</dbReference>
<dbReference type="EMBL" id="JARQDV010000002">
    <property type="protein sequence ID" value="MDT2963801.1"/>
    <property type="molecule type" value="Genomic_DNA"/>
</dbReference>
<evidence type="ECO:0000313" key="6">
    <source>
        <dbReference type="Proteomes" id="UP000286288"/>
    </source>
</evidence>
<keyword evidence="1" id="KW-0540">Nuclease</keyword>
<organism evidence="5 6">
    <name type="scientific">Enterococcus casseliflavus</name>
    <name type="common">Enterococcus flavescens</name>
    <dbReference type="NCBI Taxonomy" id="37734"/>
    <lineage>
        <taxon>Bacteria</taxon>
        <taxon>Bacillati</taxon>
        <taxon>Bacillota</taxon>
        <taxon>Bacilli</taxon>
        <taxon>Lactobacillales</taxon>
        <taxon>Enterococcaceae</taxon>
        <taxon>Enterococcus</taxon>
    </lineage>
</organism>
<evidence type="ECO:0000256" key="2">
    <source>
        <dbReference type="ARBA" id="ARBA00022884"/>
    </source>
</evidence>